<protein>
    <recommendedName>
        <fullName evidence="2">T6SS Phospholipase effector Tle1-like catalytic domain-containing protein</fullName>
    </recommendedName>
</protein>
<organism evidence="3 4">
    <name type="scientific">Letharia lupina</name>
    <dbReference type="NCBI Taxonomy" id="560253"/>
    <lineage>
        <taxon>Eukaryota</taxon>
        <taxon>Fungi</taxon>
        <taxon>Dikarya</taxon>
        <taxon>Ascomycota</taxon>
        <taxon>Pezizomycotina</taxon>
        <taxon>Lecanoromycetes</taxon>
        <taxon>OSLEUM clade</taxon>
        <taxon>Lecanoromycetidae</taxon>
        <taxon>Lecanorales</taxon>
        <taxon>Lecanorineae</taxon>
        <taxon>Parmeliaceae</taxon>
        <taxon>Letharia</taxon>
    </lineage>
</organism>
<dbReference type="Proteomes" id="UP000593566">
    <property type="component" value="Unassembled WGS sequence"/>
</dbReference>
<feature type="compositionally biased region" description="Polar residues" evidence="1">
    <location>
        <begin position="64"/>
        <end position="73"/>
    </location>
</feature>
<feature type="compositionally biased region" description="Basic and acidic residues" evidence="1">
    <location>
        <begin position="42"/>
        <end position="55"/>
    </location>
</feature>
<sequence>MQRSKFPYTARSSARVIRHAVSIDERRAKFRSDLISGAKTPKTPEREEHHRETHGQKTGARENLMSNGSNASQLGAGRFRRRSQFSSTVELNKAMSPRLSAVEEGYLDPRGSSHGRLPSTGPAISRNAASDGVSIITSTSIDSYQPGQHPVLKSKIRKARIWMETFVISQASCAKEAMLTPRLCVGAAGMEPETSQESEFQQTLFRAATKGVLHDCLEFSNGLRVESVLSWKMMEWFPFRRMDLRPDGSWKAISIPLPRAEVRDMPENAWIHHSAIRRMEADGRYRPGNLIIGGGGRGIKRGPKALGIGAWEILKGKDDPVGMVYVRKGPSIEKQIDKATHET</sequence>
<feature type="region of interest" description="Disordered" evidence="1">
    <location>
        <begin position="35"/>
        <end position="79"/>
    </location>
</feature>
<dbReference type="Pfam" id="PF09994">
    <property type="entry name" value="T6SS_Tle1-like_cat"/>
    <property type="match status" value="1"/>
</dbReference>
<proteinExistence type="predicted"/>
<keyword evidence="4" id="KW-1185">Reference proteome</keyword>
<dbReference type="PANTHER" id="PTHR33840">
    <property type="match status" value="1"/>
</dbReference>
<reference evidence="3 4" key="1">
    <citation type="journal article" date="2020" name="Genomics">
        <title>Complete, high-quality genomes from long-read metagenomic sequencing of two wolf lichen thalli reveals enigmatic genome architecture.</title>
        <authorList>
            <person name="McKenzie S.K."/>
            <person name="Walston R.F."/>
            <person name="Allen J.L."/>
        </authorList>
    </citation>
    <scope>NUCLEOTIDE SEQUENCE [LARGE SCALE GENOMIC DNA]</scope>
    <source>
        <strain evidence="3">WasteWater1</strain>
    </source>
</reference>
<dbReference type="PANTHER" id="PTHR33840:SF2">
    <property type="entry name" value="TLE1 PHOSPHOLIPASE DOMAIN-CONTAINING PROTEIN"/>
    <property type="match status" value="1"/>
</dbReference>
<feature type="region of interest" description="Disordered" evidence="1">
    <location>
        <begin position="109"/>
        <end position="128"/>
    </location>
</feature>
<comment type="caution">
    <text evidence="3">The sequence shown here is derived from an EMBL/GenBank/DDBJ whole genome shotgun (WGS) entry which is preliminary data.</text>
</comment>
<evidence type="ECO:0000313" key="3">
    <source>
        <dbReference type="EMBL" id="KAF6230243.1"/>
    </source>
</evidence>
<dbReference type="InterPro" id="IPR018712">
    <property type="entry name" value="Tle1-like_cat"/>
</dbReference>
<gene>
    <name evidence="3" type="ORF">HO133_004583</name>
</gene>
<name>A0A8H6FKK3_9LECA</name>
<evidence type="ECO:0000313" key="4">
    <source>
        <dbReference type="Proteomes" id="UP000593566"/>
    </source>
</evidence>
<dbReference type="GeneID" id="59332990"/>
<dbReference type="AlphaFoldDB" id="A0A8H6FKK3"/>
<accession>A0A8H6FKK3</accession>
<feature type="domain" description="T6SS Phospholipase effector Tle1-like catalytic" evidence="2">
    <location>
        <begin position="4"/>
        <end position="46"/>
    </location>
</feature>
<evidence type="ECO:0000259" key="2">
    <source>
        <dbReference type="Pfam" id="PF09994"/>
    </source>
</evidence>
<dbReference type="EMBL" id="JACCJB010000002">
    <property type="protein sequence ID" value="KAF6230243.1"/>
    <property type="molecule type" value="Genomic_DNA"/>
</dbReference>
<dbReference type="RefSeq" id="XP_037157500.1">
    <property type="nucleotide sequence ID" value="XM_037295499.1"/>
</dbReference>
<evidence type="ECO:0000256" key="1">
    <source>
        <dbReference type="SAM" id="MobiDB-lite"/>
    </source>
</evidence>